<dbReference type="OrthoDB" id="661036at2"/>
<evidence type="ECO:0000256" key="1">
    <source>
        <dbReference type="SAM" id="Phobius"/>
    </source>
</evidence>
<reference evidence="2 3" key="1">
    <citation type="submission" date="2016-11" db="EMBL/GenBank/DDBJ databases">
        <authorList>
            <person name="Jaros S."/>
            <person name="Januszkiewicz K."/>
            <person name="Wedrychowicz H."/>
        </authorList>
    </citation>
    <scope>NUCLEOTIDE SEQUENCE [LARGE SCALE GENOMIC DNA]</scope>
    <source>
        <strain evidence="2 3">DSM 18119</strain>
    </source>
</reference>
<dbReference type="AlphaFoldDB" id="A0A1M5BJ37"/>
<name>A0A1M5BJ37_9BACT</name>
<proteinExistence type="predicted"/>
<evidence type="ECO:0000313" key="2">
    <source>
        <dbReference type="EMBL" id="SHF42633.1"/>
    </source>
</evidence>
<gene>
    <name evidence="2" type="ORF">SAMN02745131_02612</name>
</gene>
<organism evidence="2 3">
    <name type="scientific">Flavisolibacter ginsengisoli DSM 18119</name>
    <dbReference type="NCBI Taxonomy" id="1121884"/>
    <lineage>
        <taxon>Bacteria</taxon>
        <taxon>Pseudomonadati</taxon>
        <taxon>Bacteroidota</taxon>
        <taxon>Chitinophagia</taxon>
        <taxon>Chitinophagales</taxon>
        <taxon>Chitinophagaceae</taxon>
        <taxon>Flavisolibacter</taxon>
    </lineage>
</organism>
<evidence type="ECO:0000313" key="3">
    <source>
        <dbReference type="Proteomes" id="UP000184048"/>
    </source>
</evidence>
<protein>
    <submittedName>
        <fullName evidence="2">Uncharacterized protein</fullName>
    </submittedName>
</protein>
<keyword evidence="1" id="KW-0472">Membrane</keyword>
<dbReference type="Proteomes" id="UP000184048">
    <property type="component" value="Unassembled WGS sequence"/>
</dbReference>
<dbReference type="RefSeq" id="WP_072835777.1">
    <property type="nucleotide sequence ID" value="NZ_FQUU01000010.1"/>
</dbReference>
<feature type="transmembrane region" description="Helical" evidence="1">
    <location>
        <begin position="36"/>
        <end position="53"/>
    </location>
</feature>
<sequence length="157" mass="17901">MEFVWMIPLYIIIPLTGIILLFKGFNADKGHGRKRIGLGFILLSLPFLHAFMVDRIEASNEKSLIGSYALESSGQVVLNLHPDKTFELAKLDSVKTFGKGTWQYRRWDIDEVDLTFADSNQLSFEVFFTDKGKTLQNSFWTGTSSKFVKLVSIKNEK</sequence>
<dbReference type="EMBL" id="FQUU01000010">
    <property type="protein sequence ID" value="SHF42633.1"/>
    <property type="molecule type" value="Genomic_DNA"/>
</dbReference>
<keyword evidence="1" id="KW-1133">Transmembrane helix</keyword>
<keyword evidence="1" id="KW-0812">Transmembrane</keyword>
<accession>A0A1M5BJ37</accession>
<keyword evidence="3" id="KW-1185">Reference proteome</keyword>
<feature type="transmembrane region" description="Helical" evidence="1">
    <location>
        <begin position="6"/>
        <end position="24"/>
    </location>
</feature>